<reference evidence="1 2" key="1">
    <citation type="journal article" date="2022" name="New Phytol.">
        <title>Ecological generalism drives hyperdiversity of secondary metabolite gene clusters in xylarialean endophytes.</title>
        <authorList>
            <person name="Franco M.E.E."/>
            <person name="Wisecaver J.H."/>
            <person name="Arnold A.E."/>
            <person name="Ju Y.M."/>
            <person name="Slot J.C."/>
            <person name="Ahrendt S."/>
            <person name="Moore L.P."/>
            <person name="Eastman K.E."/>
            <person name="Scott K."/>
            <person name="Konkel Z."/>
            <person name="Mondo S.J."/>
            <person name="Kuo A."/>
            <person name="Hayes R.D."/>
            <person name="Haridas S."/>
            <person name="Andreopoulos B."/>
            <person name="Riley R."/>
            <person name="LaButti K."/>
            <person name="Pangilinan J."/>
            <person name="Lipzen A."/>
            <person name="Amirebrahimi M."/>
            <person name="Yan J."/>
            <person name="Adam C."/>
            <person name="Keymanesh K."/>
            <person name="Ng V."/>
            <person name="Louie K."/>
            <person name="Northen T."/>
            <person name="Drula E."/>
            <person name="Henrissat B."/>
            <person name="Hsieh H.M."/>
            <person name="Youens-Clark K."/>
            <person name="Lutzoni F."/>
            <person name="Miadlikowska J."/>
            <person name="Eastwood D.C."/>
            <person name="Hamelin R.C."/>
            <person name="Grigoriev I.V."/>
            <person name="U'Ren J.M."/>
        </authorList>
    </citation>
    <scope>NUCLEOTIDE SEQUENCE [LARGE SCALE GENOMIC DNA]</scope>
    <source>
        <strain evidence="1 2">ER1909</strain>
    </source>
</reference>
<sequence>MHRARGSTGAALGFDARRMLDGGDSAGGNMTAAPSLRLKDQNQQHSLKAQILLYPEAPLPFDTPAAVENNAVPPSHRYVSPGMQPVGDLEGLPPATAFTCGFDPLRDVGVEYARKLKEVGNMVVWRHKLALTHGFFQMAPWSEDTEGKWRGW</sequence>
<protein>
    <submittedName>
        <fullName evidence="1">Alpha/Beta hydrolase protein</fullName>
    </submittedName>
</protein>
<dbReference type="EMBL" id="MU394319">
    <property type="protein sequence ID" value="KAI6086107.1"/>
    <property type="molecule type" value="Genomic_DNA"/>
</dbReference>
<evidence type="ECO:0000313" key="2">
    <source>
        <dbReference type="Proteomes" id="UP001497680"/>
    </source>
</evidence>
<comment type="caution">
    <text evidence="1">The sequence shown here is derived from an EMBL/GenBank/DDBJ whole genome shotgun (WGS) entry which is preliminary data.</text>
</comment>
<name>A0ACC0D098_9PEZI</name>
<accession>A0ACC0D098</accession>
<keyword evidence="1" id="KW-0378">Hydrolase</keyword>
<proteinExistence type="predicted"/>
<gene>
    <name evidence="1" type="ORF">F4821DRAFT_260401</name>
</gene>
<dbReference type="Proteomes" id="UP001497680">
    <property type="component" value="Unassembled WGS sequence"/>
</dbReference>
<keyword evidence="2" id="KW-1185">Reference proteome</keyword>
<evidence type="ECO:0000313" key="1">
    <source>
        <dbReference type="EMBL" id="KAI6086107.1"/>
    </source>
</evidence>
<organism evidence="1 2">
    <name type="scientific">Hypoxylon rubiginosum</name>
    <dbReference type="NCBI Taxonomy" id="110542"/>
    <lineage>
        <taxon>Eukaryota</taxon>
        <taxon>Fungi</taxon>
        <taxon>Dikarya</taxon>
        <taxon>Ascomycota</taxon>
        <taxon>Pezizomycotina</taxon>
        <taxon>Sordariomycetes</taxon>
        <taxon>Xylariomycetidae</taxon>
        <taxon>Xylariales</taxon>
        <taxon>Hypoxylaceae</taxon>
        <taxon>Hypoxylon</taxon>
    </lineage>
</organism>